<dbReference type="EMBL" id="CAJNOK010010614">
    <property type="protein sequence ID" value="CAF1120160.1"/>
    <property type="molecule type" value="Genomic_DNA"/>
</dbReference>
<name>A0A8S2E4A0_9BILA</name>
<feature type="compositionally biased region" description="Low complexity" evidence="1">
    <location>
        <begin position="1"/>
        <end position="16"/>
    </location>
</feature>
<evidence type="ECO:0000256" key="1">
    <source>
        <dbReference type="SAM" id="MobiDB-lite"/>
    </source>
</evidence>
<gene>
    <name evidence="2" type="ORF">OVA965_LOCUS20141</name>
    <name evidence="3" type="ORF">TMI583_LOCUS20429</name>
</gene>
<feature type="region of interest" description="Disordered" evidence="1">
    <location>
        <begin position="1"/>
        <end position="54"/>
    </location>
</feature>
<comment type="caution">
    <text evidence="2">The sequence shown here is derived from an EMBL/GenBank/DDBJ whole genome shotgun (WGS) entry which is preliminary data.</text>
</comment>
<evidence type="ECO:0000313" key="3">
    <source>
        <dbReference type="EMBL" id="CAF3893463.1"/>
    </source>
</evidence>
<evidence type="ECO:0000313" key="4">
    <source>
        <dbReference type="Proteomes" id="UP000677228"/>
    </source>
</evidence>
<sequence length="77" mass="8275">MPSSKTSSSSGGHKSGNQGTTAARQAHLNNHANQCNPKHPEYRGFQPGYQGKGTKADLINHAKQLNPTNSLYKGEQN</sequence>
<reference evidence="2" key="1">
    <citation type="submission" date="2021-02" db="EMBL/GenBank/DDBJ databases">
        <authorList>
            <person name="Nowell W R."/>
        </authorList>
    </citation>
    <scope>NUCLEOTIDE SEQUENCE</scope>
</reference>
<evidence type="ECO:0000313" key="2">
    <source>
        <dbReference type="EMBL" id="CAF1120160.1"/>
    </source>
</evidence>
<feature type="compositionally biased region" description="Polar residues" evidence="1">
    <location>
        <begin position="17"/>
        <end position="36"/>
    </location>
</feature>
<dbReference type="Proteomes" id="UP000677228">
    <property type="component" value="Unassembled WGS sequence"/>
</dbReference>
<dbReference type="EMBL" id="CAJOBA010016974">
    <property type="protein sequence ID" value="CAF3893463.1"/>
    <property type="molecule type" value="Genomic_DNA"/>
</dbReference>
<dbReference type="Proteomes" id="UP000682733">
    <property type="component" value="Unassembled WGS sequence"/>
</dbReference>
<protein>
    <submittedName>
        <fullName evidence="2">Uncharacterized protein</fullName>
    </submittedName>
</protein>
<accession>A0A8S2E4A0</accession>
<proteinExistence type="predicted"/>
<dbReference type="AlphaFoldDB" id="A0A8S2E4A0"/>
<organism evidence="2 4">
    <name type="scientific">Didymodactylos carnosus</name>
    <dbReference type="NCBI Taxonomy" id="1234261"/>
    <lineage>
        <taxon>Eukaryota</taxon>
        <taxon>Metazoa</taxon>
        <taxon>Spiralia</taxon>
        <taxon>Gnathifera</taxon>
        <taxon>Rotifera</taxon>
        <taxon>Eurotatoria</taxon>
        <taxon>Bdelloidea</taxon>
        <taxon>Philodinida</taxon>
        <taxon>Philodinidae</taxon>
        <taxon>Didymodactylos</taxon>
    </lineage>
</organism>